<feature type="domain" description="Capsule synthesis protein CapA" evidence="2">
    <location>
        <begin position="1"/>
        <end position="95"/>
    </location>
</feature>
<dbReference type="PANTHER" id="PTHR33393">
    <property type="entry name" value="POLYGLUTAMINE SYNTHESIS ACCESSORY PROTEIN RV0574C-RELATED"/>
    <property type="match status" value="1"/>
</dbReference>
<comment type="similarity">
    <text evidence="1">Belongs to the CapA family.</text>
</comment>
<evidence type="ECO:0000256" key="1">
    <source>
        <dbReference type="ARBA" id="ARBA00005662"/>
    </source>
</evidence>
<dbReference type="Gene3D" id="3.60.21.10">
    <property type="match status" value="1"/>
</dbReference>
<dbReference type="Pfam" id="PF09587">
    <property type="entry name" value="PGA_cap"/>
    <property type="match status" value="1"/>
</dbReference>
<dbReference type="PANTHER" id="PTHR33393:SF13">
    <property type="entry name" value="PGA BIOSYNTHESIS PROTEIN CAPA"/>
    <property type="match status" value="1"/>
</dbReference>
<protein>
    <submittedName>
        <fullName evidence="3">Poly-gamma-glutamate biosynthesis (Capsule formation)</fullName>
    </submittedName>
</protein>
<evidence type="ECO:0000313" key="4">
    <source>
        <dbReference type="Proteomes" id="UP000014923"/>
    </source>
</evidence>
<comment type="caution">
    <text evidence="3">The sequence shown here is derived from an EMBL/GenBank/DDBJ whole genome shotgun (WGS) entry which is preliminary data.</text>
</comment>
<accession>R7RR09</accession>
<dbReference type="AlphaFoldDB" id="R7RR09"/>
<dbReference type="InterPro" id="IPR019079">
    <property type="entry name" value="Capsule_synth_CapA"/>
</dbReference>
<dbReference type="HOGENOM" id="CLU_1371092_0_0_9"/>
<dbReference type="InterPro" id="IPR029052">
    <property type="entry name" value="Metallo-depent_PP-like"/>
</dbReference>
<dbReference type="eggNOG" id="COG2843">
    <property type="taxonomic scope" value="Bacteria"/>
</dbReference>
<keyword evidence="4" id="KW-1185">Reference proteome</keyword>
<evidence type="ECO:0000259" key="2">
    <source>
        <dbReference type="SMART" id="SM00854"/>
    </source>
</evidence>
<dbReference type="SMART" id="SM00854">
    <property type="entry name" value="PGA_cap"/>
    <property type="match status" value="1"/>
</dbReference>
<sequence>MLGYEGWSNTKALRNRIKSDIKYLKSKGAKLVIVSFHWGEERKYFANATQKGLARFTIDSGADLILGHHPHVIQGVENYKGKMIIYSLGNFCFGGNKNPQDKDTFIFKQTFKFKDGKLIDNKNYEIIPCSVSSVTNRNNYQPTPLKDKDAKRVLDRIKSYSR</sequence>
<dbReference type="SUPFAM" id="SSF56300">
    <property type="entry name" value="Metallo-dependent phosphatases"/>
    <property type="match status" value="1"/>
</dbReference>
<organism evidence="3 4">
    <name type="scientific">Thermobrachium celere DSM 8682</name>
    <dbReference type="NCBI Taxonomy" id="941824"/>
    <lineage>
        <taxon>Bacteria</taxon>
        <taxon>Bacillati</taxon>
        <taxon>Bacillota</taxon>
        <taxon>Clostridia</taxon>
        <taxon>Eubacteriales</taxon>
        <taxon>Clostridiaceae</taxon>
        <taxon>Thermobrachium</taxon>
    </lineage>
</organism>
<gene>
    <name evidence="3" type="ORF">TCEL_01604</name>
</gene>
<name>R7RR09_9CLOT</name>
<evidence type="ECO:0000313" key="3">
    <source>
        <dbReference type="EMBL" id="CDF57690.1"/>
    </source>
</evidence>
<dbReference type="InterPro" id="IPR052169">
    <property type="entry name" value="CW_Biosynth-Accessory"/>
</dbReference>
<proteinExistence type="inferred from homology"/>
<dbReference type="Proteomes" id="UP000014923">
    <property type="component" value="Unassembled WGS sequence"/>
</dbReference>
<dbReference type="EMBL" id="CAVN010000089">
    <property type="protein sequence ID" value="CDF57690.1"/>
    <property type="molecule type" value="Genomic_DNA"/>
</dbReference>
<reference evidence="3" key="1">
    <citation type="submission" date="2013-03" db="EMBL/GenBank/DDBJ databases">
        <title>Draft genome sequence of the hydrogen-ethanol-producing anaerobic alkalithermophilic Caloramator celere.</title>
        <authorList>
            <person name="Ciranna A."/>
            <person name="Larjo A."/>
            <person name="Kivisto A."/>
            <person name="Santala V."/>
            <person name="Roos C."/>
            <person name="Karp M."/>
        </authorList>
    </citation>
    <scope>NUCLEOTIDE SEQUENCE [LARGE SCALE GENOMIC DNA]</scope>
    <source>
        <strain evidence="3">DSM 8682</strain>
    </source>
</reference>